<proteinExistence type="predicted"/>
<reference evidence="1" key="1">
    <citation type="submission" date="2023-02" db="EMBL/GenBank/DDBJ databases">
        <title>Actinokineospora globicatena NBRC 15670.</title>
        <authorList>
            <person name="Ichikawa N."/>
            <person name="Sato H."/>
            <person name="Tonouchi N."/>
        </authorList>
    </citation>
    <scope>NUCLEOTIDE SEQUENCE</scope>
    <source>
        <strain evidence="1">NBRC 15670</strain>
    </source>
</reference>
<gene>
    <name evidence="1" type="ORF">Aglo03_19090</name>
</gene>
<dbReference type="AlphaFoldDB" id="A0A9W6QMK3"/>
<organism evidence="1 2">
    <name type="scientific">Actinokineospora globicatena</name>
    <dbReference type="NCBI Taxonomy" id="103729"/>
    <lineage>
        <taxon>Bacteria</taxon>
        <taxon>Bacillati</taxon>
        <taxon>Actinomycetota</taxon>
        <taxon>Actinomycetes</taxon>
        <taxon>Pseudonocardiales</taxon>
        <taxon>Pseudonocardiaceae</taxon>
        <taxon>Actinokineospora</taxon>
    </lineage>
</organism>
<dbReference type="EMBL" id="BSSD01000002">
    <property type="protein sequence ID" value="GLW91093.1"/>
    <property type="molecule type" value="Genomic_DNA"/>
</dbReference>
<accession>A0A9W6QMK3</accession>
<name>A0A9W6QMK3_9PSEU</name>
<comment type="caution">
    <text evidence="1">The sequence shown here is derived from an EMBL/GenBank/DDBJ whole genome shotgun (WGS) entry which is preliminary data.</text>
</comment>
<dbReference type="RefSeq" id="WP_285609597.1">
    <property type="nucleotide sequence ID" value="NZ_BSSD01000002.1"/>
</dbReference>
<protein>
    <submittedName>
        <fullName evidence="1">Uncharacterized protein</fullName>
    </submittedName>
</protein>
<keyword evidence="2" id="KW-1185">Reference proteome</keyword>
<evidence type="ECO:0000313" key="1">
    <source>
        <dbReference type="EMBL" id="GLW91093.1"/>
    </source>
</evidence>
<evidence type="ECO:0000313" key="2">
    <source>
        <dbReference type="Proteomes" id="UP001165042"/>
    </source>
</evidence>
<sequence>MSKKKANQRTAEQVAIATGVCVLTSTIVGTLIVDGCFGDD</sequence>
<dbReference type="Proteomes" id="UP001165042">
    <property type="component" value="Unassembled WGS sequence"/>
</dbReference>